<comment type="caution">
    <text evidence="1">The sequence shown here is derived from an EMBL/GenBank/DDBJ whole genome shotgun (WGS) entry which is preliminary data.</text>
</comment>
<dbReference type="Proteomes" id="UP001642484">
    <property type="component" value="Unassembled WGS sequence"/>
</dbReference>
<dbReference type="EMBL" id="CAXAMN010001219">
    <property type="protein sequence ID" value="CAK8993169.1"/>
    <property type="molecule type" value="Genomic_DNA"/>
</dbReference>
<protein>
    <submittedName>
        <fullName evidence="1">Uncharacterized protein</fullName>
    </submittedName>
</protein>
<accession>A0ABP0HVL2</accession>
<gene>
    <name evidence="1" type="ORF">CCMP2556_LOCUS3140</name>
</gene>
<sequence length="511" mass="55920">MSSGSDPKLGSCSTLVYGSEMLGRNTQGPSEGNLGIDDMIKAQEERLATLRAQLRECGGDEGDVGVVPVVEGAPIIAHSTGHYPAGVPPTPRTCPREPEPNQSGSVKRNLAQAFVDESVATTHPNPPETVKSSRKSMGHDAQDPNSFLNAPLTPRYTPAKSVDGAPSERPSPKPSQTSQTPSQQKSNEKDALYWKLRRQCVIKASSCSAEALKLYKTKDGRSKLRELMLQNGCDFSLVEVQLQRWSQSTMGQKRSGQWVTKHCLLTTHNWTKKMVEHAWEFAARNQLLRVNEVHGEEEAKLVIEDAFSFDRSENERTVQTMNMSIEDPDGSYLRDAPCSSGSRLDILKHFDEDGGQSPEDKAAVSSGSFRMCFPTITENVSAVAILPKFLEVCGRKLDSAAPVLERLDGLKTQQAREFSKQIQIQVNYMKDVYAKLEHLQGECAVTRTAQPEMQKQILSLCADCTKTDVALNNLVVRSRTLKATKSSKASGSGGASAKAGPKKKVKSQKKA</sequence>
<evidence type="ECO:0000313" key="1">
    <source>
        <dbReference type="EMBL" id="CAK8993169.1"/>
    </source>
</evidence>
<proteinExistence type="predicted"/>
<name>A0ABP0HVL2_9DINO</name>
<reference evidence="1 2" key="1">
    <citation type="submission" date="2024-02" db="EMBL/GenBank/DDBJ databases">
        <authorList>
            <person name="Chen Y."/>
            <person name="Shah S."/>
            <person name="Dougan E. K."/>
            <person name="Thang M."/>
            <person name="Chan C."/>
        </authorList>
    </citation>
    <scope>NUCLEOTIDE SEQUENCE [LARGE SCALE GENOMIC DNA]</scope>
</reference>
<evidence type="ECO:0000313" key="2">
    <source>
        <dbReference type="Proteomes" id="UP001642484"/>
    </source>
</evidence>
<keyword evidence="2" id="KW-1185">Reference proteome</keyword>
<organism evidence="1 2">
    <name type="scientific">Durusdinium trenchii</name>
    <dbReference type="NCBI Taxonomy" id="1381693"/>
    <lineage>
        <taxon>Eukaryota</taxon>
        <taxon>Sar</taxon>
        <taxon>Alveolata</taxon>
        <taxon>Dinophyceae</taxon>
        <taxon>Suessiales</taxon>
        <taxon>Symbiodiniaceae</taxon>
        <taxon>Durusdinium</taxon>
    </lineage>
</organism>